<dbReference type="OMA" id="DNHDFNQ"/>
<comment type="cofactor">
    <cofactor evidence="1">
        <name>heme b</name>
        <dbReference type="ChEBI" id="CHEBI:60344"/>
    </cofactor>
</comment>
<dbReference type="Gene3D" id="1.10.489.10">
    <property type="entry name" value="Chloroperoxidase-like"/>
    <property type="match status" value="1"/>
</dbReference>
<evidence type="ECO:0000256" key="5">
    <source>
        <dbReference type="ARBA" id="ARBA00023002"/>
    </source>
</evidence>
<gene>
    <name evidence="10" type="ORF">ASPCADRAFT_212238</name>
</gene>
<dbReference type="GO" id="GO:0004601">
    <property type="term" value="F:peroxidase activity"/>
    <property type="evidence" value="ECO:0007669"/>
    <property type="project" value="UniProtKB-KW"/>
</dbReference>
<feature type="chain" id="PRO_5012706665" description="Heme haloperoxidase family profile domain-containing protein" evidence="8">
    <location>
        <begin position="18"/>
        <end position="259"/>
    </location>
</feature>
<evidence type="ECO:0000256" key="2">
    <source>
        <dbReference type="ARBA" id="ARBA00022559"/>
    </source>
</evidence>
<evidence type="ECO:0000256" key="8">
    <source>
        <dbReference type="SAM" id="SignalP"/>
    </source>
</evidence>
<dbReference type="PROSITE" id="PS51405">
    <property type="entry name" value="HEME_HALOPEROXIDASE"/>
    <property type="match status" value="1"/>
</dbReference>
<organism evidence="10 11">
    <name type="scientific">Aspergillus carbonarius (strain ITEM 5010)</name>
    <dbReference type="NCBI Taxonomy" id="602072"/>
    <lineage>
        <taxon>Eukaryota</taxon>
        <taxon>Fungi</taxon>
        <taxon>Dikarya</taxon>
        <taxon>Ascomycota</taxon>
        <taxon>Pezizomycotina</taxon>
        <taxon>Eurotiomycetes</taxon>
        <taxon>Eurotiomycetidae</taxon>
        <taxon>Eurotiales</taxon>
        <taxon>Aspergillaceae</taxon>
        <taxon>Aspergillus</taxon>
        <taxon>Aspergillus subgen. Circumdati</taxon>
    </lineage>
</organism>
<keyword evidence="3" id="KW-0349">Heme</keyword>
<dbReference type="InterPro" id="IPR000028">
    <property type="entry name" value="Chloroperoxidase"/>
</dbReference>
<evidence type="ECO:0000256" key="6">
    <source>
        <dbReference type="ARBA" id="ARBA00023004"/>
    </source>
</evidence>
<keyword evidence="2" id="KW-0575">Peroxidase</keyword>
<feature type="domain" description="Heme haloperoxidase family profile" evidence="9">
    <location>
        <begin position="22"/>
        <end position="231"/>
    </location>
</feature>
<dbReference type="PANTHER" id="PTHR33577:SF7">
    <property type="entry name" value="HEME HALOPEROXIDASE FAMILY PROFILE DOMAIN-CONTAINING PROTEIN"/>
    <property type="match status" value="1"/>
</dbReference>
<evidence type="ECO:0000256" key="1">
    <source>
        <dbReference type="ARBA" id="ARBA00001970"/>
    </source>
</evidence>
<dbReference type="GO" id="GO:0046872">
    <property type="term" value="F:metal ion binding"/>
    <property type="evidence" value="ECO:0007669"/>
    <property type="project" value="UniProtKB-KW"/>
</dbReference>
<keyword evidence="6" id="KW-0408">Iron</keyword>
<dbReference type="SUPFAM" id="SSF47571">
    <property type="entry name" value="Cloroperoxidase"/>
    <property type="match status" value="1"/>
</dbReference>
<dbReference type="Proteomes" id="UP000188318">
    <property type="component" value="Unassembled WGS sequence"/>
</dbReference>
<accession>A0A1R3R6G0</accession>
<dbReference type="VEuPathDB" id="FungiDB:ASPCADRAFT_212238"/>
<dbReference type="AlphaFoldDB" id="A0A1R3R6G0"/>
<keyword evidence="8" id="KW-0732">Signal</keyword>
<keyword evidence="11" id="KW-1185">Reference proteome</keyword>
<keyword evidence="5" id="KW-0560">Oxidoreductase</keyword>
<dbReference type="OrthoDB" id="407298at2759"/>
<evidence type="ECO:0000256" key="4">
    <source>
        <dbReference type="ARBA" id="ARBA00022723"/>
    </source>
</evidence>
<keyword evidence="4" id="KW-0479">Metal-binding</keyword>
<protein>
    <recommendedName>
        <fullName evidence="9">Heme haloperoxidase family profile domain-containing protein</fullName>
    </recommendedName>
</protein>
<evidence type="ECO:0000256" key="3">
    <source>
        <dbReference type="ARBA" id="ARBA00022617"/>
    </source>
</evidence>
<reference evidence="11" key="1">
    <citation type="journal article" date="2017" name="Genome Biol.">
        <title>Comparative genomics reveals high biological diversity and specific adaptations in the industrially and medically important fungal genus Aspergillus.</title>
        <authorList>
            <person name="de Vries R.P."/>
            <person name="Riley R."/>
            <person name="Wiebenga A."/>
            <person name="Aguilar-Osorio G."/>
            <person name="Amillis S."/>
            <person name="Uchima C.A."/>
            <person name="Anderluh G."/>
            <person name="Asadollahi M."/>
            <person name="Askin M."/>
            <person name="Barry K."/>
            <person name="Battaglia E."/>
            <person name="Bayram O."/>
            <person name="Benocci T."/>
            <person name="Braus-Stromeyer S.A."/>
            <person name="Caldana C."/>
            <person name="Canovas D."/>
            <person name="Cerqueira G.C."/>
            <person name="Chen F."/>
            <person name="Chen W."/>
            <person name="Choi C."/>
            <person name="Clum A."/>
            <person name="Dos Santos R.A."/>
            <person name="Damasio A.R."/>
            <person name="Diallinas G."/>
            <person name="Emri T."/>
            <person name="Fekete E."/>
            <person name="Flipphi M."/>
            <person name="Freyberg S."/>
            <person name="Gallo A."/>
            <person name="Gournas C."/>
            <person name="Habgood R."/>
            <person name="Hainaut M."/>
            <person name="Harispe M.L."/>
            <person name="Henrissat B."/>
            <person name="Hilden K.S."/>
            <person name="Hope R."/>
            <person name="Hossain A."/>
            <person name="Karabika E."/>
            <person name="Karaffa L."/>
            <person name="Karanyi Z."/>
            <person name="Krasevec N."/>
            <person name="Kuo A."/>
            <person name="Kusch H."/>
            <person name="LaButti K."/>
            <person name="Lagendijk E.L."/>
            <person name="Lapidus A."/>
            <person name="Levasseur A."/>
            <person name="Lindquist E."/>
            <person name="Lipzen A."/>
            <person name="Logrieco A.F."/>
            <person name="MacCabe A."/>
            <person name="Maekelae M.R."/>
            <person name="Malavazi I."/>
            <person name="Melin P."/>
            <person name="Meyer V."/>
            <person name="Mielnichuk N."/>
            <person name="Miskei M."/>
            <person name="Molnar A.P."/>
            <person name="Mule G."/>
            <person name="Ngan C.Y."/>
            <person name="Orejas M."/>
            <person name="Orosz E."/>
            <person name="Ouedraogo J.P."/>
            <person name="Overkamp K.M."/>
            <person name="Park H.-S."/>
            <person name="Perrone G."/>
            <person name="Piumi F."/>
            <person name="Punt P.J."/>
            <person name="Ram A.F."/>
            <person name="Ramon A."/>
            <person name="Rauscher S."/>
            <person name="Record E."/>
            <person name="Riano-Pachon D.M."/>
            <person name="Robert V."/>
            <person name="Roehrig J."/>
            <person name="Ruller R."/>
            <person name="Salamov A."/>
            <person name="Salih N.S."/>
            <person name="Samson R.A."/>
            <person name="Sandor E."/>
            <person name="Sanguinetti M."/>
            <person name="Schuetze T."/>
            <person name="Sepcic K."/>
            <person name="Shelest E."/>
            <person name="Sherlock G."/>
            <person name="Sophianopoulou V."/>
            <person name="Squina F.M."/>
            <person name="Sun H."/>
            <person name="Susca A."/>
            <person name="Todd R.B."/>
            <person name="Tsang A."/>
            <person name="Unkles S.E."/>
            <person name="van de Wiele N."/>
            <person name="van Rossen-Uffink D."/>
            <person name="Oliveira J.V."/>
            <person name="Vesth T.C."/>
            <person name="Visser J."/>
            <person name="Yu J.-H."/>
            <person name="Zhou M."/>
            <person name="Andersen M.R."/>
            <person name="Archer D.B."/>
            <person name="Baker S.E."/>
            <person name="Benoit I."/>
            <person name="Brakhage A.A."/>
            <person name="Braus G.H."/>
            <person name="Fischer R."/>
            <person name="Frisvad J.C."/>
            <person name="Goldman G.H."/>
            <person name="Houbraken J."/>
            <person name="Oakley B."/>
            <person name="Pocsi I."/>
            <person name="Scazzocchio C."/>
            <person name="Seiboth B."/>
            <person name="vanKuyk P.A."/>
            <person name="Wortman J."/>
            <person name="Dyer P.S."/>
            <person name="Grigoriev I.V."/>
        </authorList>
    </citation>
    <scope>NUCLEOTIDE SEQUENCE [LARGE SCALE GENOMIC DNA]</scope>
    <source>
        <strain evidence="11">ITEM 5010</strain>
    </source>
</reference>
<name>A0A1R3R6G0_ASPC5</name>
<dbReference type="PANTHER" id="PTHR33577">
    <property type="entry name" value="STERIGMATOCYSTIN BIOSYNTHESIS PEROXIDASE STCC-RELATED"/>
    <property type="match status" value="1"/>
</dbReference>
<evidence type="ECO:0000259" key="9">
    <source>
        <dbReference type="PROSITE" id="PS51405"/>
    </source>
</evidence>
<dbReference type="STRING" id="602072.A0A1R3R6G0"/>
<sequence length="259" mass="28754">MKSTILLITTSLSQALAQVSSHPFPWSAPGPNDVRGPCPMLNTLANHGFLPHDGKDITEDRIVMVLNNSLNLDEELSQFLFKEALTTNPDPNATTFSLNDLSRHNILEHDASLSRQDYYFGDNHDFNQTVFNETRSYWTAPLIDFNAAAQARLARVNTSMATNPTYTESETGLAFSYGESAAYMIVFAEGSETANRSWVEYFFEHERLPQQLGWTKRQESISSSVLIDTVTGIANASNASSLVVAELLDFVALHMGRLP</sequence>
<dbReference type="Pfam" id="PF01328">
    <property type="entry name" value="Peroxidase_2"/>
    <property type="match status" value="1"/>
</dbReference>
<evidence type="ECO:0000313" key="11">
    <source>
        <dbReference type="Proteomes" id="UP000188318"/>
    </source>
</evidence>
<feature type="signal peptide" evidence="8">
    <location>
        <begin position="1"/>
        <end position="17"/>
    </location>
</feature>
<evidence type="ECO:0000313" key="10">
    <source>
        <dbReference type="EMBL" id="OOF90067.1"/>
    </source>
</evidence>
<dbReference type="InterPro" id="IPR036851">
    <property type="entry name" value="Chloroperoxidase-like_sf"/>
</dbReference>
<evidence type="ECO:0000256" key="7">
    <source>
        <dbReference type="ARBA" id="ARBA00025795"/>
    </source>
</evidence>
<dbReference type="EMBL" id="KV907602">
    <property type="protein sequence ID" value="OOF90067.1"/>
    <property type="molecule type" value="Genomic_DNA"/>
</dbReference>
<comment type="similarity">
    <text evidence="7">Belongs to the chloroperoxidase family.</text>
</comment>
<proteinExistence type="inferred from homology"/>